<dbReference type="HOGENOM" id="CLU_452468_0_0_5"/>
<name>D1AUP1_ANACI</name>
<accession>D1AUP1</accession>
<keyword evidence="1" id="KW-1133">Transmembrane helix</keyword>
<keyword evidence="3" id="KW-1185">Reference proteome</keyword>
<dbReference type="KEGG" id="acn:ACIS_00698"/>
<proteinExistence type="predicted"/>
<feature type="transmembrane region" description="Helical" evidence="1">
    <location>
        <begin position="69"/>
        <end position="88"/>
    </location>
</feature>
<gene>
    <name evidence="2" type="ordered locus">ACIS_00698</name>
</gene>
<protein>
    <submittedName>
        <fullName evidence="2">Uncharacterized protein</fullName>
    </submittedName>
</protein>
<evidence type="ECO:0000256" key="1">
    <source>
        <dbReference type="SAM" id="Phobius"/>
    </source>
</evidence>
<keyword evidence="1" id="KW-0812">Transmembrane</keyword>
<keyword evidence="1" id="KW-0472">Membrane</keyword>
<organism evidence="2 3">
    <name type="scientific">Anaplasma centrale (strain Israel)</name>
    <name type="common">Anaplasma marginale subsp. centrale (strain Israel)</name>
    <dbReference type="NCBI Taxonomy" id="574556"/>
    <lineage>
        <taxon>Bacteria</taxon>
        <taxon>Pseudomonadati</taxon>
        <taxon>Pseudomonadota</taxon>
        <taxon>Alphaproteobacteria</taxon>
        <taxon>Rickettsiales</taxon>
        <taxon>Anaplasmataceae</taxon>
        <taxon>Anaplasma</taxon>
    </lineage>
</organism>
<dbReference type="Proteomes" id="UP000000630">
    <property type="component" value="Chromosome"/>
</dbReference>
<dbReference type="AlphaFoldDB" id="D1AUP1"/>
<feature type="transmembrane region" description="Helical" evidence="1">
    <location>
        <begin position="36"/>
        <end position="57"/>
    </location>
</feature>
<reference evidence="2 3" key="1">
    <citation type="journal article" date="2010" name="J. Bacteriol.">
        <title>Complete genome sequence of Anaplasma marginale subsp. centrale.</title>
        <authorList>
            <person name="Herndon D.R."/>
            <person name="Palmer G.H."/>
            <person name="Shkap V."/>
            <person name="Knowles D.P. Jr."/>
            <person name="Brayton K.A."/>
        </authorList>
    </citation>
    <scope>NUCLEOTIDE SEQUENCE [LARGE SCALE GENOMIC DNA]</scope>
    <source>
        <strain evidence="2 3">Israel</strain>
    </source>
</reference>
<evidence type="ECO:0000313" key="3">
    <source>
        <dbReference type="Proteomes" id="UP000000630"/>
    </source>
</evidence>
<dbReference type="STRING" id="574556.ACIS_00698"/>
<dbReference type="EMBL" id="CP001759">
    <property type="protein sequence ID" value="ACZ49269.1"/>
    <property type="molecule type" value="Genomic_DNA"/>
</dbReference>
<sequence length="604" mass="66756">MGMEGAIENSELSPASSAEARRGNPVLFSKESTLCATGVLLTSFVGCVAMGAICVGVAHWRVSLIARGIVALTCGLMLGISMMLFMVFRITGCCNPALLLRINSSVEDESVLRFRDTFSPKCWKGMLRSGTRLTFTSRRYSWHVVKKGIFPRATCIIPGDDMTAAIRLPRGYIKDRFGGYQQFKDVVKRAENVVIVFPKQKSASPVLMFGLRIGTRADILRVMSGCNALSSGFGSAFFANYVCIYKHLLFASSVEQVDSCYHEALVVSREMRSLSHREIANVLTDVACNKELFLAVSKFWSKNSGGRGSDEVQTLKALLKLVESTKLRNRLGSIKESNPLKDNLSLLALVYALLPEKSRCFVSGAVDGAVLRKRLSDFLKKCPEIRYVAACMDYTIGDILCERFQDAGYSHSRCFRVFGLLFHSSITVQQIAKLYEDDLEACMAAFYDFPILTRCGAYAFMARRFMEETGMDLGDAVHAHNVLRSDRASDGGVTKRASSMLYHMCDALGFQSLTYEALSTVIATSILRLYADTLESAHMGEVLYEYSCQAEIPALYNWRCASMISGYQHEIITELTPLSVAAPRLHVREQGLPATTISGDSTAR</sequence>
<evidence type="ECO:0000313" key="2">
    <source>
        <dbReference type="EMBL" id="ACZ49269.1"/>
    </source>
</evidence>